<feature type="region of interest" description="Disordered" evidence="5">
    <location>
        <begin position="43"/>
        <end position="90"/>
    </location>
</feature>
<dbReference type="Pfam" id="PF18875">
    <property type="entry name" value="AF4_int"/>
    <property type="match status" value="1"/>
</dbReference>
<feature type="compositionally biased region" description="Polar residues" evidence="5">
    <location>
        <begin position="872"/>
        <end position="884"/>
    </location>
</feature>
<feature type="compositionally biased region" description="Low complexity" evidence="5">
    <location>
        <begin position="694"/>
        <end position="704"/>
    </location>
</feature>
<feature type="compositionally biased region" description="Basic and acidic residues" evidence="5">
    <location>
        <begin position="858"/>
        <end position="870"/>
    </location>
</feature>
<name>A0A9B0TTY7_CHRAS</name>
<comment type="similarity">
    <text evidence="2">Belongs to the AF4 family.</text>
</comment>
<evidence type="ECO:0000313" key="7">
    <source>
        <dbReference type="Proteomes" id="UP000504623"/>
    </source>
</evidence>
<dbReference type="Pfam" id="PF18876">
    <property type="entry name" value="AFF4_CHD"/>
    <property type="match status" value="1"/>
</dbReference>
<sequence>MDSFDLALLQEWDLESLWGEDILNQRNDSLVVEFQASASRCRSAYEPDRNMLRRKERERRNQETQQDEGTFNSSYSLFSEPYKTSKGDELSSRIQNTLGNYDEMKDLLTDRSNQSHLVGVPKPGVPQTPVNKIDEHFVADSRAQTQPSSACSTASSTPAAVPVQQNKRGTVGWQKAGNPPSDGQQRATQQGSLRTLLGDGVGRQQPRAKQVCNVEVGLQTQGRPPAMSAKHSSGGHCVQNFPPSLASKPSLVQQKPTAYVRPMDGQDQAPDESPKLKSSTETSVHCPSYRGVPATKPESARTKAKLAKFSIPKQGEESRAGETNSCVEEIIREMTWLPPLSAIQPPGKVEPSKFPFPNKDSQLVSSGHNNPKKGEAEPESPDNGTSNTSMLEDDLKLSSDEEENEQQAAQRTALRALSDSTVVQQTNCRASVPSCKGSSSGSGSSSSSSSSSDSESSSGSDSETESSSSESEASKPPHFSSPEAEPASSNKWQLDKWLNKVNPHKPPILIQNESHGSESSQYYTPVKDEVQECGKLPDICQTSLREKEIKSTCKEEQRPRTANKAPGSKGVIKKSPPAAVAVAVTTAAPPPAVPGAPTESTPAPGRRSAGKKPTRRTERTSAGDSGSCHRPEEPAAGDALGTSVVIPPEPTKTRPCGNSRTGHRKELRSSVTCEKRRTRGLSRIIPKSKEFIETESSSSSSSSDSDLESEQEEYPLSKPQTVAPSSSSGSDQRLKEAANSVSSGSGPRAPVGSINARTTSDIAKELEEQFYTLVPFGRNELLSPLKDSDEIRSLWVKIDLTLLSRVPQHLPQEPVVLSAPATKDVESGPPSLLSDAPPEKTLPKSKRKRKCENEDDYREAKKAQSEKESSSRLTASANNTVSANHCNTNINSLAIPINKNEKMLRSPISPLSDASKHKYSSEDLTSSSRNNGSSLFTSTSSNKRHKAENQLLTHTGDLTKAAHSNSEDVLHKSRLQTEPWSPVSNGHRDWKRQKLVFDAMPRSADYFMQEAKRMKHKADAMVEKFGKALNYAEAALSFIECGNAMEQGPMESKSPYTMYSETVELIRYAMRLKTHSGPNATPEDKQLAALCYRCLALLYWRMFRLKRDHAVKYSKALIDYFKNSSKAAQAPSPWGASGKSTGTPSPMSPNPSPTSSVGSQGSLSNTSTLSPSTIVSIPQRIHQMAANHVSITNSILHSYDYWEMADNLAKENREFFNDLDLLMGPVTLHSSMEHLVQYSQQGLHWLRNSAHLS</sequence>
<evidence type="ECO:0000256" key="4">
    <source>
        <dbReference type="ARBA" id="ARBA00023242"/>
    </source>
</evidence>
<dbReference type="Proteomes" id="UP000504623">
    <property type="component" value="Unplaced"/>
</dbReference>
<feature type="compositionally biased region" description="Low complexity" evidence="5">
    <location>
        <begin position="406"/>
        <end position="417"/>
    </location>
</feature>
<gene>
    <name evidence="8" type="primary">AFF3</name>
</gene>
<feature type="compositionally biased region" description="Polar residues" evidence="5">
    <location>
        <begin position="276"/>
        <end position="285"/>
    </location>
</feature>
<feature type="compositionally biased region" description="Low complexity" evidence="5">
    <location>
        <begin position="576"/>
        <end position="587"/>
    </location>
</feature>
<dbReference type="InterPro" id="IPR007797">
    <property type="entry name" value="AF4/FMR2"/>
</dbReference>
<feature type="compositionally biased region" description="Polar residues" evidence="5">
    <location>
        <begin position="418"/>
        <end position="429"/>
    </location>
</feature>
<feature type="region of interest" description="Disordered" evidence="5">
    <location>
        <begin position="1127"/>
        <end position="1169"/>
    </location>
</feature>
<dbReference type="OrthoDB" id="6382204at2759"/>
<feature type="compositionally biased region" description="Polar residues" evidence="5">
    <location>
        <begin position="359"/>
        <end position="369"/>
    </location>
</feature>
<accession>A0A9B0TTY7</accession>
<evidence type="ECO:0000313" key="8">
    <source>
        <dbReference type="RefSeq" id="XP_006870803.1"/>
    </source>
</evidence>
<dbReference type="CTD" id="3899"/>
<dbReference type="PANTHER" id="PTHR10528:SF16">
    <property type="entry name" value="AF4_FMR2 FAMILY MEMBER 3"/>
    <property type="match status" value="1"/>
</dbReference>
<organism evidence="7 8">
    <name type="scientific">Chrysochloris asiatica</name>
    <name type="common">Cape golden mole</name>
    <dbReference type="NCBI Taxonomy" id="185453"/>
    <lineage>
        <taxon>Eukaryota</taxon>
        <taxon>Metazoa</taxon>
        <taxon>Chordata</taxon>
        <taxon>Craniata</taxon>
        <taxon>Vertebrata</taxon>
        <taxon>Euteleostomi</taxon>
        <taxon>Mammalia</taxon>
        <taxon>Eutheria</taxon>
        <taxon>Afrotheria</taxon>
        <taxon>Chrysochloridae</taxon>
        <taxon>Chrysochlorinae</taxon>
        <taxon>Chrysochloris</taxon>
    </lineage>
</organism>
<dbReference type="GO" id="GO:0010468">
    <property type="term" value="P:regulation of gene expression"/>
    <property type="evidence" value="ECO:0007669"/>
    <property type="project" value="InterPro"/>
</dbReference>
<feature type="compositionally biased region" description="Basic and acidic residues" evidence="5">
    <location>
        <begin position="615"/>
        <end position="633"/>
    </location>
</feature>
<evidence type="ECO:0000256" key="2">
    <source>
        <dbReference type="ARBA" id="ARBA00007354"/>
    </source>
</evidence>
<dbReference type="AlphaFoldDB" id="A0A9B0TTY7"/>
<dbReference type="InterPro" id="IPR043640">
    <property type="entry name" value="AF4/FMR2_CHD"/>
</dbReference>
<dbReference type="GO" id="GO:0032783">
    <property type="term" value="C:super elongation complex"/>
    <property type="evidence" value="ECO:0007669"/>
    <property type="project" value="TreeGrafter"/>
</dbReference>
<evidence type="ECO:0000259" key="6">
    <source>
        <dbReference type="Pfam" id="PF18876"/>
    </source>
</evidence>
<dbReference type="GeneID" id="102834876"/>
<dbReference type="RefSeq" id="XP_006870803.1">
    <property type="nucleotide sequence ID" value="XM_006870741.1"/>
</dbReference>
<keyword evidence="4" id="KW-0539">Nucleus</keyword>
<keyword evidence="3" id="KW-0597">Phosphoprotein</keyword>
<dbReference type="Pfam" id="PF05110">
    <property type="entry name" value="AF-4"/>
    <property type="match status" value="1"/>
</dbReference>
<feature type="region of interest" description="Disordered" evidence="5">
    <location>
        <begin position="815"/>
        <end position="884"/>
    </location>
</feature>
<feature type="compositionally biased region" description="Polar residues" evidence="5">
    <location>
        <begin position="718"/>
        <end position="731"/>
    </location>
</feature>
<feature type="domain" description="AF4/FMR2 C-terminal homology" evidence="6">
    <location>
        <begin position="989"/>
        <end position="1252"/>
    </location>
</feature>
<comment type="subcellular location">
    <subcellularLocation>
        <location evidence="1">Nucleus</location>
    </subcellularLocation>
</comment>
<feature type="region of interest" description="Disordered" evidence="5">
    <location>
        <begin position="342"/>
        <end position="497"/>
    </location>
</feature>
<evidence type="ECO:0000256" key="3">
    <source>
        <dbReference type="ARBA" id="ARBA00022553"/>
    </source>
</evidence>
<keyword evidence="7" id="KW-1185">Reference proteome</keyword>
<feature type="region of interest" description="Disordered" evidence="5">
    <location>
        <begin position="908"/>
        <end position="945"/>
    </location>
</feature>
<feature type="compositionally biased region" description="Polar residues" evidence="5">
    <location>
        <begin position="922"/>
        <end position="941"/>
    </location>
</feature>
<feature type="compositionally biased region" description="Low complexity" evidence="5">
    <location>
        <begin position="437"/>
        <end position="471"/>
    </location>
</feature>
<evidence type="ECO:0000256" key="5">
    <source>
        <dbReference type="SAM" id="MobiDB-lite"/>
    </source>
</evidence>
<dbReference type="InterPro" id="IPR043639">
    <property type="entry name" value="AF4_int"/>
</dbReference>
<dbReference type="PANTHER" id="PTHR10528">
    <property type="entry name" value="AF4/FMR2 FAMILY MEMBER"/>
    <property type="match status" value="1"/>
</dbReference>
<feature type="compositionally biased region" description="Low complexity" evidence="5">
    <location>
        <begin position="143"/>
        <end position="160"/>
    </location>
</feature>
<feature type="compositionally biased region" description="Basic and acidic residues" evidence="5">
    <location>
        <begin position="43"/>
        <end position="62"/>
    </location>
</feature>
<feature type="region of interest" description="Disordered" evidence="5">
    <location>
        <begin position="142"/>
        <end position="189"/>
    </location>
</feature>
<dbReference type="Gene3D" id="6.10.250.2670">
    <property type="match status" value="1"/>
</dbReference>
<feature type="region of interest" description="Disordered" evidence="5">
    <location>
        <begin position="550"/>
        <end position="756"/>
    </location>
</feature>
<proteinExistence type="inferred from homology"/>
<evidence type="ECO:0000256" key="1">
    <source>
        <dbReference type="ARBA" id="ARBA00004123"/>
    </source>
</evidence>
<feature type="compositionally biased region" description="Polar residues" evidence="5">
    <location>
        <begin position="67"/>
        <end position="77"/>
    </location>
</feature>
<protein>
    <submittedName>
        <fullName evidence="8">AF4/FMR2 family member 3 isoform X1</fullName>
    </submittedName>
</protein>
<feature type="region of interest" description="Disordered" evidence="5">
    <location>
        <begin position="222"/>
        <end position="324"/>
    </location>
</feature>
<reference evidence="8" key="1">
    <citation type="submission" date="2025-08" db="UniProtKB">
        <authorList>
            <consortium name="RefSeq"/>
        </authorList>
    </citation>
    <scope>IDENTIFICATION</scope>
    <source>
        <tissue evidence="8">Spleen</tissue>
    </source>
</reference>
<feature type="compositionally biased region" description="Basic and acidic residues" evidence="5">
    <location>
        <begin position="550"/>
        <end position="559"/>
    </location>
</feature>